<reference evidence="1 2" key="1">
    <citation type="submission" date="2018-12" db="EMBL/GenBank/DDBJ databases">
        <title>Genome analysis provides insights into bioremediation potentialities of Halogeometricum borinquense strain N11.</title>
        <authorList>
            <person name="Najjari A."/>
            <person name="Youssef N."/>
            <person name="Fhoula I."/>
            <person name="Ben Dhia O."/>
            <person name="Mahjoubi M."/>
            <person name="Ouzari H.I."/>
            <person name="Cherif A."/>
        </authorList>
    </citation>
    <scope>NUCLEOTIDE SEQUENCE [LARGE SCALE GENOMIC DNA]</scope>
    <source>
        <strain evidence="1 2">N11</strain>
    </source>
</reference>
<protein>
    <submittedName>
        <fullName evidence="1">Uncharacterized protein</fullName>
    </submittedName>
</protein>
<dbReference type="Proteomes" id="UP000294028">
    <property type="component" value="Unassembled WGS sequence"/>
</dbReference>
<name>A0A482T2J7_9EURY</name>
<accession>A0A482T2J7</accession>
<evidence type="ECO:0000313" key="2">
    <source>
        <dbReference type="Proteomes" id="UP000294028"/>
    </source>
</evidence>
<sequence length="257" mass="29161">MSYSRVKSDLLAAGLHEASVERLIDDYDRMRRKLSIGEYTEAGAYVGNFCENLVNILRDVMGKEVEQDVSINTFVNKSISNGYEADVSDWVRVTLPRMIHATYELRSKRDTVHTNLDVPVNHADTQTAVRQCTWMLCELLREFGQEDDIDEIAVLIEDLSSPIVPHIDSHNGTRLITKADLETKEEILVHLYYDGSEISADRLTDWIPGKSKAQITGIIGTMKQAREVFYEDGKAKLTTKGERTALEIVEEHLENNE</sequence>
<dbReference type="RefSeq" id="WP_129786133.1">
    <property type="nucleotide sequence ID" value="NZ_RZHH01000003.1"/>
</dbReference>
<proteinExistence type="predicted"/>
<dbReference type="EMBL" id="RZHH01000003">
    <property type="protein sequence ID" value="RYJ08282.1"/>
    <property type="molecule type" value="Genomic_DNA"/>
</dbReference>
<evidence type="ECO:0000313" key="1">
    <source>
        <dbReference type="EMBL" id="RYJ08282.1"/>
    </source>
</evidence>
<gene>
    <name evidence="1" type="ORF">ELS19_17150</name>
</gene>
<organism evidence="1 2">
    <name type="scientific">Halogeometricum borinquense</name>
    <dbReference type="NCBI Taxonomy" id="60847"/>
    <lineage>
        <taxon>Archaea</taxon>
        <taxon>Methanobacteriati</taxon>
        <taxon>Methanobacteriota</taxon>
        <taxon>Stenosarchaea group</taxon>
        <taxon>Halobacteria</taxon>
        <taxon>Halobacteriales</taxon>
        <taxon>Haloferacaceae</taxon>
        <taxon>Halogeometricum</taxon>
    </lineage>
</organism>
<comment type="caution">
    <text evidence="1">The sequence shown here is derived from an EMBL/GenBank/DDBJ whole genome shotgun (WGS) entry which is preliminary data.</text>
</comment>
<dbReference type="AlphaFoldDB" id="A0A482T2J7"/>